<comment type="caution">
    <text evidence="2">The sequence shown here is derived from an EMBL/GenBank/DDBJ whole genome shotgun (WGS) entry which is preliminary data.</text>
</comment>
<evidence type="ECO:0000313" key="2">
    <source>
        <dbReference type="EMBL" id="CAF5153061.1"/>
    </source>
</evidence>
<sequence>METTVDGVVSSSLYDNPSTSYTSPLCLNVI</sequence>
<evidence type="ECO:0000256" key="1">
    <source>
        <dbReference type="SAM" id="MobiDB-lite"/>
    </source>
</evidence>
<reference evidence="2" key="1">
    <citation type="submission" date="2021-02" db="EMBL/GenBank/DDBJ databases">
        <authorList>
            <person name="Nowell W R."/>
        </authorList>
    </citation>
    <scope>NUCLEOTIDE SEQUENCE</scope>
</reference>
<dbReference type="EMBL" id="CAJOBI010284396">
    <property type="protein sequence ID" value="CAF5153061.1"/>
    <property type="molecule type" value="Genomic_DNA"/>
</dbReference>
<name>A0A8S3GAN6_9BILA</name>
<protein>
    <submittedName>
        <fullName evidence="2">Uncharacterized protein</fullName>
    </submittedName>
</protein>
<proteinExistence type="predicted"/>
<gene>
    <name evidence="2" type="ORF">SMN809_LOCUS64014</name>
</gene>
<dbReference type="Proteomes" id="UP000676336">
    <property type="component" value="Unassembled WGS sequence"/>
</dbReference>
<organism evidence="2 3">
    <name type="scientific">Rotaria magnacalcarata</name>
    <dbReference type="NCBI Taxonomy" id="392030"/>
    <lineage>
        <taxon>Eukaryota</taxon>
        <taxon>Metazoa</taxon>
        <taxon>Spiralia</taxon>
        <taxon>Gnathifera</taxon>
        <taxon>Rotifera</taxon>
        <taxon>Eurotatoria</taxon>
        <taxon>Bdelloidea</taxon>
        <taxon>Philodinida</taxon>
        <taxon>Philodinidae</taxon>
        <taxon>Rotaria</taxon>
    </lineage>
</organism>
<feature type="region of interest" description="Disordered" evidence="1">
    <location>
        <begin position="1"/>
        <end position="21"/>
    </location>
</feature>
<evidence type="ECO:0000313" key="3">
    <source>
        <dbReference type="Proteomes" id="UP000676336"/>
    </source>
</evidence>
<feature type="non-terminal residue" evidence="2">
    <location>
        <position position="30"/>
    </location>
</feature>
<dbReference type="AlphaFoldDB" id="A0A8S3GAN6"/>
<accession>A0A8S3GAN6</accession>